<dbReference type="EMBL" id="GBEZ01010794">
    <property type="protein sequence ID" value="JAC74925.1"/>
    <property type="molecule type" value="Transcribed_RNA"/>
</dbReference>
<dbReference type="PANTHER" id="PTHR43752:SF2">
    <property type="entry name" value="BNR_ASP-BOX REPEAT FAMILY PROTEIN"/>
    <property type="match status" value="1"/>
</dbReference>
<evidence type="ECO:0000256" key="1">
    <source>
        <dbReference type="SAM" id="MobiDB-lite"/>
    </source>
</evidence>
<gene>
    <name evidence="3" type="ORF">TSPGSL018_24637</name>
</gene>
<proteinExistence type="predicted"/>
<evidence type="ECO:0000259" key="2">
    <source>
        <dbReference type="Pfam" id="PF13088"/>
    </source>
</evidence>
<dbReference type="Pfam" id="PF13088">
    <property type="entry name" value="BNR_2"/>
    <property type="match status" value="1"/>
</dbReference>
<feature type="compositionally biased region" description="Basic and acidic residues" evidence="1">
    <location>
        <begin position="334"/>
        <end position="345"/>
    </location>
</feature>
<dbReference type="PANTHER" id="PTHR43752">
    <property type="entry name" value="BNR/ASP-BOX REPEAT FAMILY PROTEIN"/>
    <property type="match status" value="1"/>
</dbReference>
<dbReference type="AlphaFoldDB" id="A0A061RW41"/>
<dbReference type="CDD" id="cd15482">
    <property type="entry name" value="Sialidase_non-viral"/>
    <property type="match status" value="1"/>
</dbReference>
<reference evidence="3" key="1">
    <citation type="submission" date="2014-05" db="EMBL/GenBank/DDBJ databases">
        <title>The transcriptome of the halophilic microalga Tetraselmis sp. GSL018 isolated from the Great Salt Lake, Utah.</title>
        <authorList>
            <person name="Jinkerson R.E."/>
            <person name="D'Adamo S."/>
            <person name="Posewitz M.C."/>
        </authorList>
    </citation>
    <scope>NUCLEOTIDE SEQUENCE</scope>
    <source>
        <strain evidence="3">GSL018</strain>
    </source>
</reference>
<accession>A0A061RW41</accession>
<feature type="domain" description="Sialidase" evidence="2">
    <location>
        <begin position="9"/>
        <end position="148"/>
    </location>
</feature>
<name>A0A061RW41_9CHLO</name>
<sequence length="387" mass="42199">MVSSAGVLVSADKGETWTTAGRVQDVGVPLLGGTVLDAPIMAALKRMVPNNELVMFLRSTAGSLFRTSSLDLGRTWTFPTLMQMPNPNAKIEVMKFQPNGTLIMAFNNHPVHQPKGMGPCINCLAELSLATSFDMGITWNLLSTVDGTTLDDVAVAAPSIEQVSESEIGVLYVKSLRRNVGRRVVPGIYFSRMDASALQAVPAHRRADGPGRAHLSASALRRVIDHFLASQKHSAVLRLKYDRPTWEEICEALWKRYAIPGAPSSAALAKDEGLKHYFFKALEQLGTNRGRSVQQRRREEPTGAAGGLGVVDVVDVAREKSPLAASPDRRPRRAPTEREVGEEEMRERARAAQTCAAMPCCRDYGANCAYIPRCDPALCALRPCCEQ</sequence>
<organism evidence="3">
    <name type="scientific">Tetraselmis sp. GSL018</name>
    <dbReference type="NCBI Taxonomy" id="582737"/>
    <lineage>
        <taxon>Eukaryota</taxon>
        <taxon>Viridiplantae</taxon>
        <taxon>Chlorophyta</taxon>
        <taxon>core chlorophytes</taxon>
        <taxon>Chlorodendrophyceae</taxon>
        <taxon>Chlorodendrales</taxon>
        <taxon>Chlorodendraceae</taxon>
        <taxon>Tetraselmis</taxon>
    </lineage>
</organism>
<dbReference type="InterPro" id="IPR036278">
    <property type="entry name" value="Sialidase_sf"/>
</dbReference>
<evidence type="ECO:0000313" key="3">
    <source>
        <dbReference type="EMBL" id="JAC74925.1"/>
    </source>
</evidence>
<dbReference type="InterPro" id="IPR011040">
    <property type="entry name" value="Sialidase"/>
</dbReference>
<dbReference type="Gene3D" id="2.120.10.10">
    <property type="match status" value="1"/>
</dbReference>
<dbReference type="SUPFAM" id="SSF50939">
    <property type="entry name" value="Sialidases"/>
    <property type="match status" value="1"/>
</dbReference>
<protein>
    <submittedName>
        <fullName evidence="3">Putative sialidase</fullName>
    </submittedName>
</protein>
<feature type="region of interest" description="Disordered" evidence="1">
    <location>
        <begin position="321"/>
        <end position="345"/>
    </location>
</feature>